<dbReference type="RefSeq" id="WP_153400949.1">
    <property type="nucleotide sequence ID" value="NZ_ML762424.1"/>
</dbReference>
<reference evidence="1 2" key="1">
    <citation type="submission" date="2019-10" db="EMBL/GenBank/DDBJ databases">
        <title>Gracilibacillus sp. nov. isolated from rice seeds.</title>
        <authorList>
            <person name="He S."/>
        </authorList>
    </citation>
    <scope>NUCLEOTIDE SEQUENCE [LARGE SCALE GENOMIC DNA]</scope>
    <source>
        <strain evidence="1 2">TD8</strain>
    </source>
</reference>
<organism evidence="1 2">
    <name type="scientific">Gracilibacillus oryzae</name>
    <dbReference type="NCBI Taxonomy" id="1672701"/>
    <lineage>
        <taxon>Bacteria</taxon>
        <taxon>Bacillati</taxon>
        <taxon>Bacillota</taxon>
        <taxon>Bacilli</taxon>
        <taxon>Bacillales</taxon>
        <taxon>Bacillaceae</taxon>
        <taxon>Gracilibacillus</taxon>
    </lineage>
</organism>
<dbReference type="EMBL" id="WEID01000005">
    <property type="protein sequence ID" value="KAB8139271.1"/>
    <property type="molecule type" value="Genomic_DNA"/>
</dbReference>
<accession>A0A7C8GW57</accession>
<name>A0A7C8GW57_9BACI</name>
<dbReference type="OrthoDB" id="2928951at2"/>
<proteinExistence type="predicted"/>
<evidence type="ECO:0000313" key="1">
    <source>
        <dbReference type="EMBL" id="KAB8139271.1"/>
    </source>
</evidence>
<dbReference type="AlphaFoldDB" id="A0A7C8GW57"/>
<evidence type="ECO:0000313" key="2">
    <source>
        <dbReference type="Proteomes" id="UP000480246"/>
    </source>
</evidence>
<gene>
    <name evidence="1" type="ORF">F9U64_01205</name>
</gene>
<keyword evidence="2" id="KW-1185">Reference proteome</keyword>
<comment type="caution">
    <text evidence="1">The sequence shown here is derived from an EMBL/GenBank/DDBJ whole genome shotgun (WGS) entry which is preliminary data.</text>
</comment>
<dbReference type="Proteomes" id="UP000480246">
    <property type="component" value="Unassembled WGS sequence"/>
</dbReference>
<protein>
    <submittedName>
        <fullName evidence="1">Uncharacterized protein</fullName>
    </submittedName>
</protein>
<sequence>MLVHNKGKYVRHRKNVAIIPGVNDISERDWDTFKSHPLNKTLVDKGEIVVVKNEEDQEGAGGKITDLNASQAIELVQDTFSIQVLEALKEDEDRKTVIDAIDKQIKVIREGESDNEE</sequence>